<dbReference type="HOGENOM" id="CLU_000445_90_10_11"/>
<dbReference type="PROSITE" id="PS50110">
    <property type="entry name" value="RESPONSE_REGULATORY"/>
    <property type="match status" value="1"/>
</dbReference>
<evidence type="ECO:0000259" key="7">
    <source>
        <dbReference type="PROSITE" id="PS50110"/>
    </source>
</evidence>
<name>I4EQF8_MODI5</name>
<dbReference type="GO" id="GO:0003677">
    <property type="term" value="F:DNA binding"/>
    <property type="evidence" value="ECO:0007669"/>
    <property type="project" value="UniProtKB-KW"/>
</dbReference>
<dbReference type="Proteomes" id="UP000006461">
    <property type="component" value="Chromosome"/>
</dbReference>
<dbReference type="STRING" id="477641.MODMU_0149"/>
<dbReference type="KEGG" id="mmar:MODMU_0149"/>
<accession>I4EQF8</accession>
<dbReference type="Gene3D" id="3.40.50.2300">
    <property type="match status" value="1"/>
</dbReference>
<evidence type="ECO:0000256" key="4">
    <source>
        <dbReference type="PROSITE-ProRule" id="PRU00169"/>
    </source>
</evidence>
<dbReference type="InterPro" id="IPR001789">
    <property type="entry name" value="Sig_transdc_resp-reg_receiver"/>
</dbReference>
<keyword evidence="9" id="KW-1185">Reference proteome</keyword>
<dbReference type="Pfam" id="PF00196">
    <property type="entry name" value="GerE"/>
    <property type="match status" value="1"/>
</dbReference>
<evidence type="ECO:0000313" key="8">
    <source>
        <dbReference type="EMBL" id="CCH85621.1"/>
    </source>
</evidence>
<feature type="region of interest" description="Disordered" evidence="5">
    <location>
        <begin position="1"/>
        <end position="51"/>
    </location>
</feature>
<dbReference type="PATRIC" id="fig|477641.3.peg.149"/>
<keyword evidence="2" id="KW-0238">DNA-binding</keyword>
<dbReference type="PANTHER" id="PTHR43214">
    <property type="entry name" value="TWO-COMPONENT RESPONSE REGULATOR"/>
    <property type="match status" value="1"/>
</dbReference>
<dbReference type="SUPFAM" id="SSF46894">
    <property type="entry name" value="C-terminal effector domain of the bipartite response regulators"/>
    <property type="match status" value="1"/>
</dbReference>
<sequence>MTTDHGGSRAGHGRLALHPPADDGKSRAPLRDVARAPELRSTELPLRPRATRPPRTLVQVRLCDDQEVFRLGLRVVLEAQPDIAVVAETSQLQETVAGTDGPGNQVVVVRQGLLSGASLPLLRDLCQRGAGVLVLAETAERPDSGMMDVLQAGVRGFLPRRTAACRLVEAVRALARKETALDSAVASQLVRYLTGDAAQAGCEERALDRLTERQRDVAALVAEGLSNEEIASRLFLSPATVKSHLTAVMRRLDVRTRTQLAILLNRDHSPAA</sequence>
<dbReference type="PANTHER" id="PTHR43214:SF24">
    <property type="entry name" value="TRANSCRIPTIONAL REGULATORY PROTEIN NARL-RELATED"/>
    <property type="match status" value="1"/>
</dbReference>
<evidence type="ECO:0000313" key="9">
    <source>
        <dbReference type="Proteomes" id="UP000006461"/>
    </source>
</evidence>
<dbReference type="InterPro" id="IPR039420">
    <property type="entry name" value="WalR-like"/>
</dbReference>
<dbReference type="OrthoDB" id="134985at2"/>
<dbReference type="eggNOG" id="COG2197">
    <property type="taxonomic scope" value="Bacteria"/>
</dbReference>
<evidence type="ECO:0000256" key="1">
    <source>
        <dbReference type="ARBA" id="ARBA00023015"/>
    </source>
</evidence>
<evidence type="ECO:0000259" key="6">
    <source>
        <dbReference type="PROSITE" id="PS50043"/>
    </source>
</evidence>
<dbReference type="SMART" id="SM00421">
    <property type="entry name" value="HTH_LUXR"/>
    <property type="match status" value="1"/>
</dbReference>
<dbReference type="GO" id="GO:0000160">
    <property type="term" value="P:phosphorelay signal transduction system"/>
    <property type="evidence" value="ECO:0007669"/>
    <property type="project" value="InterPro"/>
</dbReference>
<dbReference type="PRINTS" id="PR00038">
    <property type="entry name" value="HTHLUXR"/>
</dbReference>
<proteinExistence type="predicted"/>
<dbReference type="EMBL" id="FO203431">
    <property type="protein sequence ID" value="CCH85621.1"/>
    <property type="molecule type" value="Genomic_DNA"/>
</dbReference>
<dbReference type="InterPro" id="IPR000792">
    <property type="entry name" value="Tscrpt_reg_LuxR_C"/>
</dbReference>
<dbReference type="OMA" id="CARYKPE"/>
<dbReference type="InterPro" id="IPR011006">
    <property type="entry name" value="CheY-like_superfamily"/>
</dbReference>
<dbReference type="PROSITE" id="PS50043">
    <property type="entry name" value="HTH_LUXR_2"/>
    <property type="match status" value="1"/>
</dbReference>
<dbReference type="PROSITE" id="PS00622">
    <property type="entry name" value="HTH_LUXR_1"/>
    <property type="match status" value="1"/>
</dbReference>
<evidence type="ECO:0000256" key="5">
    <source>
        <dbReference type="SAM" id="MobiDB-lite"/>
    </source>
</evidence>
<gene>
    <name evidence="8" type="ordered locus">MODMU_0149</name>
</gene>
<reference evidence="8 9" key="1">
    <citation type="journal article" date="2012" name="J. Bacteriol.">
        <title>Genome Sequence of Radiation-Resistant Modestobacter marinus Strain BC501, a Representative Actinobacterium That Thrives on Calcareous Stone Surfaces.</title>
        <authorList>
            <person name="Normand P."/>
            <person name="Gury J."/>
            <person name="Pujic P."/>
            <person name="Chouaia B."/>
            <person name="Crotti E."/>
            <person name="Brusetti L."/>
            <person name="Daffonchio D."/>
            <person name="Vacherie B."/>
            <person name="Barbe V."/>
            <person name="Medigue C."/>
            <person name="Calteau A."/>
            <person name="Ghodhbane-Gtari F."/>
            <person name="Essoussi I."/>
            <person name="Nouioui I."/>
            <person name="Abbassi-Ghozzi I."/>
            <person name="Gtari M."/>
        </authorList>
    </citation>
    <scope>NUCLEOTIDE SEQUENCE [LARGE SCALE GENOMIC DNA]</scope>
    <source>
        <strain evidence="9">BC 501</strain>
    </source>
</reference>
<feature type="domain" description="HTH luxR-type" evidence="6">
    <location>
        <begin position="203"/>
        <end position="268"/>
    </location>
</feature>
<dbReference type="AlphaFoldDB" id="I4EQF8"/>
<keyword evidence="3" id="KW-0804">Transcription</keyword>
<protein>
    <submittedName>
        <fullName evidence="8">Two component transcriptional regulator, LuxR family</fullName>
    </submittedName>
</protein>
<organism evidence="8 9">
    <name type="scientific">Modestobacter italicus (strain DSM 44449 / CECT 9708 / BC 501)</name>
    <dbReference type="NCBI Taxonomy" id="2732864"/>
    <lineage>
        <taxon>Bacteria</taxon>
        <taxon>Bacillati</taxon>
        <taxon>Actinomycetota</taxon>
        <taxon>Actinomycetes</taxon>
        <taxon>Geodermatophilales</taxon>
        <taxon>Geodermatophilaceae</taxon>
        <taxon>Modestobacter</taxon>
    </lineage>
</organism>
<keyword evidence="1" id="KW-0805">Transcription regulation</keyword>
<dbReference type="InterPro" id="IPR016032">
    <property type="entry name" value="Sig_transdc_resp-reg_C-effctor"/>
</dbReference>
<dbReference type="GO" id="GO:0006355">
    <property type="term" value="P:regulation of DNA-templated transcription"/>
    <property type="evidence" value="ECO:0007669"/>
    <property type="project" value="InterPro"/>
</dbReference>
<comment type="caution">
    <text evidence="4">Lacks conserved residue(s) required for the propagation of feature annotation.</text>
</comment>
<feature type="compositionally biased region" description="Low complexity" evidence="5">
    <location>
        <begin position="42"/>
        <end position="51"/>
    </location>
</feature>
<dbReference type="CDD" id="cd06170">
    <property type="entry name" value="LuxR_C_like"/>
    <property type="match status" value="1"/>
</dbReference>
<feature type="domain" description="Response regulatory" evidence="7">
    <location>
        <begin position="59"/>
        <end position="175"/>
    </location>
</feature>
<evidence type="ECO:0000256" key="2">
    <source>
        <dbReference type="ARBA" id="ARBA00023125"/>
    </source>
</evidence>
<evidence type="ECO:0000256" key="3">
    <source>
        <dbReference type="ARBA" id="ARBA00023163"/>
    </source>
</evidence>
<feature type="compositionally biased region" description="Basic and acidic residues" evidence="5">
    <location>
        <begin position="20"/>
        <end position="41"/>
    </location>
</feature>
<dbReference type="SUPFAM" id="SSF52172">
    <property type="entry name" value="CheY-like"/>
    <property type="match status" value="1"/>
</dbReference>